<evidence type="ECO:0000313" key="11">
    <source>
        <dbReference type="EMBL" id="AST36285.1"/>
    </source>
</evidence>
<comment type="subcellular location">
    <subcellularLocation>
        <location evidence="1 10">Cell membrane</location>
        <topology evidence="1 10">Multi-pass membrane protein</topology>
    </subcellularLocation>
</comment>
<dbReference type="AlphaFoldDB" id="A0A223HD30"/>
<reference evidence="11" key="1">
    <citation type="journal article" date="2017" name="Sci. Rep.">
        <title>Antennal transcriptomes of three tortricid moths reveal putative conserved chemosensory receptors for social and habitat olfactory cues.</title>
        <authorList>
            <person name="Gonzalez F."/>
            <person name="Witzgall P."/>
            <person name="Walker W.B."/>
        </authorList>
    </citation>
    <scope>NUCLEOTIDE SEQUENCE</scope>
</reference>
<evidence type="ECO:0000256" key="7">
    <source>
        <dbReference type="ARBA" id="ARBA00023136"/>
    </source>
</evidence>
<dbReference type="PANTHER" id="PTHR21137">
    <property type="entry name" value="ODORANT RECEPTOR"/>
    <property type="match status" value="1"/>
</dbReference>
<evidence type="ECO:0000256" key="3">
    <source>
        <dbReference type="ARBA" id="ARBA00022606"/>
    </source>
</evidence>
<keyword evidence="2" id="KW-1003">Cell membrane</keyword>
<sequence>MFEKLKRIYNKDDFDYSSGQVDPYKFHPTFYFIAKAFQVLDNEPIPIWSTVSFVAMVIDAIIGVVFAGISTFHGMQIFDIPTTTEAGIYTIVLVYKLLILSCTQLDKAQYHCFLRIMREDFRYVCAEGAKYRERFFENQLQTWKVSLASVIFTSGIAIGMSGFALMSLIFYLITRTPGDGSKRPLLVPFWLGDVDFGATPTYEIAFNFSNYCFLAYAYNYIFMIQTQVVWVRQIATKADLVIWAIQDLLQDIHPATCKGEKAHFAELIKYRMREIVSQHQSMYTLMEAYAGVYKKLLMFEQKLCGPVVCLTAYCTAEKLDEGEFNAILLLLCIATVTLVFIPCYLCTFLGIKVKSISDACWSLSFWNAGREIRPYLVLIMQRSLRPLPLQAPGFEEISIQTFSAKMTSAYSLFNMLRQTKL</sequence>
<protein>
    <recommendedName>
        <fullName evidence="10">Odorant receptor</fullName>
    </recommendedName>
</protein>
<evidence type="ECO:0000256" key="6">
    <source>
        <dbReference type="ARBA" id="ARBA00022989"/>
    </source>
</evidence>
<dbReference type="GO" id="GO:0005549">
    <property type="term" value="F:odorant binding"/>
    <property type="evidence" value="ECO:0007669"/>
    <property type="project" value="InterPro"/>
</dbReference>
<feature type="transmembrane region" description="Helical" evidence="10">
    <location>
        <begin position="327"/>
        <end position="351"/>
    </location>
</feature>
<accession>A0A223HD30</accession>
<keyword evidence="7 10" id="KW-0472">Membrane</keyword>
<dbReference type="EMBL" id="KY283626">
    <property type="protein sequence ID" value="AST36285.1"/>
    <property type="molecule type" value="mRNA"/>
</dbReference>
<comment type="caution">
    <text evidence="10">Lacks conserved residue(s) required for the propagation of feature annotation.</text>
</comment>
<dbReference type="GO" id="GO:0004984">
    <property type="term" value="F:olfactory receptor activity"/>
    <property type="evidence" value="ECO:0007669"/>
    <property type="project" value="InterPro"/>
</dbReference>
<keyword evidence="3 10" id="KW-0716">Sensory transduction</keyword>
<evidence type="ECO:0000256" key="4">
    <source>
        <dbReference type="ARBA" id="ARBA00022692"/>
    </source>
</evidence>
<feature type="transmembrane region" description="Helical" evidence="10">
    <location>
        <begin position="45"/>
        <end position="69"/>
    </location>
</feature>
<proteinExistence type="evidence at transcript level"/>
<dbReference type="Pfam" id="PF02949">
    <property type="entry name" value="7tm_6"/>
    <property type="match status" value="1"/>
</dbReference>
<keyword evidence="8 10" id="KW-0675">Receptor</keyword>
<keyword evidence="5 10" id="KW-0552">Olfaction</keyword>
<comment type="similarity">
    <text evidence="10">Belongs to the insect chemoreceptor superfamily. Heteromeric odorant receptor channel (TC 1.A.69) family.</text>
</comment>
<evidence type="ECO:0000256" key="1">
    <source>
        <dbReference type="ARBA" id="ARBA00004651"/>
    </source>
</evidence>
<keyword evidence="4 10" id="KW-0812">Transmembrane</keyword>
<keyword evidence="6 10" id="KW-1133">Transmembrane helix</keyword>
<evidence type="ECO:0000256" key="10">
    <source>
        <dbReference type="RuleBase" id="RU351113"/>
    </source>
</evidence>
<evidence type="ECO:0000256" key="8">
    <source>
        <dbReference type="ARBA" id="ARBA00023170"/>
    </source>
</evidence>
<gene>
    <name evidence="11" type="primary">OR</name>
</gene>
<name>A0A223HD30_9NEOP</name>
<evidence type="ECO:0000256" key="2">
    <source>
        <dbReference type="ARBA" id="ARBA00022475"/>
    </source>
</evidence>
<dbReference type="PANTHER" id="PTHR21137:SF35">
    <property type="entry name" value="ODORANT RECEPTOR 19A-RELATED"/>
    <property type="match status" value="1"/>
</dbReference>
<dbReference type="GO" id="GO:0007165">
    <property type="term" value="P:signal transduction"/>
    <property type="evidence" value="ECO:0007669"/>
    <property type="project" value="UniProtKB-KW"/>
</dbReference>
<evidence type="ECO:0000256" key="9">
    <source>
        <dbReference type="ARBA" id="ARBA00023224"/>
    </source>
</evidence>
<keyword evidence="9 10" id="KW-0807">Transducer</keyword>
<dbReference type="InterPro" id="IPR004117">
    <property type="entry name" value="7tm6_olfct_rcpt"/>
</dbReference>
<evidence type="ECO:0000256" key="5">
    <source>
        <dbReference type="ARBA" id="ARBA00022725"/>
    </source>
</evidence>
<dbReference type="GO" id="GO:0005886">
    <property type="term" value="C:plasma membrane"/>
    <property type="evidence" value="ECO:0007669"/>
    <property type="project" value="UniProtKB-SubCell"/>
</dbReference>
<feature type="transmembrane region" description="Helical" evidence="10">
    <location>
        <begin position="147"/>
        <end position="173"/>
    </location>
</feature>
<organism evidence="11">
    <name type="scientific">Hedya nubiferana</name>
    <dbReference type="NCBI Taxonomy" id="572853"/>
    <lineage>
        <taxon>Eukaryota</taxon>
        <taxon>Metazoa</taxon>
        <taxon>Ecdysozoa</taxon>
        <taxon>Arthropoda</taxon>
        <taxon>Hexapoda</taxon>
        <taxon>Insecta</taxon>
        <taxon>Pterygota</taxon>
        <taxon>Neoptera</taxon>
        <taxon>Endopterygota</taxon>
        <taxon>Lepidoptera</taxon>
        <taxon>Glossata</taxon>
        <taxon>Ditrysia</taxon>
        <taxon>Tortricoidea</taxon>
        <taxon>Tortricidae</taxon>
        <taxon>Olethreutinae</taxon>
        <taxon>Olethreutini</taxon>
        <taxon>Hedya</taxon>
    </lineage>
</organism>